<feature type="non-terminal residue" evidence="2">
    <location>
        <position position="1"/>
    </location>
</feature>
<evidence type="ECO:0000313" key="3">
    <source>
        <dbReference type="Proteomes" id="UP001164746"/>
    </source>
</evidence>
<reference evidence="2" key="1">
    <citation type="submission" date="2022-11" db="EMBL/GenBank/DDBJ databases">
        <title>Centuries of genome instability and evolution in soft-shell clam transmissible cancer (bioRxiv).</title>
        <authorList>
            <person name="Hart S.F.M."/>
            <person name="Yonemitsu M.A."/>
            <person name="Giersch R.M."/>
            <person name="Beal B.F."/>
            <person name="Arriagada G."/>
            <person name="Davis B.W."/>
            <person name="Ostrander E.A."/>
            <person name="Goff S.P."/>
            <person name="Metzger M.J."/>
        </authorList>
    </citation>
    <scope>NUCLEOTIDE SEQUENCE</scope>
    <source>
        <strain evidence="2">MELC-2E11</strain>
        <tissue evidence="2">Siphon/mantle</tissue>
    </source>
</reference>
<protein>
    <submittedName>
        <fullName evidence="2">Uncharacterized protein</fullName>
    </submittedName>
</protein>
<organism evidence="2 3">
    <name type="scientific">Mya arenaria</name>
    <name type="common">Soft-shell clam</name>
    <dbReference type="NCBI Taxonomy" id="6604"/>
    <lineage>
        <taxon>Eukaryota</taxon>
        <taxon>Metazoa</taxon>
        <taxon>Spiralia</taxon>
        <taxon>Lophotrochozoa</taxon>
        <taxon>Mollusca</taxon>
        <taxon>Bivalvia</taxon>
        <taxon>Autobranchia</taxon>
        <taxon>Heteroconchia</taxon>
        <taxon>Euheterodonta</taxon>
        <taxon>Imparidentia</taxon>
        <taxon>Neoheterodontei</taxon>
        <taxon>Myida</taxon>
        <taxon>Myoidea</taxon>
        <taxon>Myidae</taxon>
        <taxon>Mya</taxon>
    </lineage>
</organism>
<evidence type="ECO:0000256" key="1">
    <source>
        <dbReference type="SAM" id="MobiDB-lite"/>
    </source>
</evidence>
<feature type="region of interest" description="Disordered" evidence="1">
    <location>
        <begin position="42"/>
        <end position="67"/>
    </location>
</feature>
<feature type="region of interest" description="Disordered" evidence="1">
    <location>
        <begin position="1"/>
        <end position="22"/>
    </location>
</feature>
<evidence type="ECO:0000313" key="2">
    <source>
        <dbReference type="EMBL" id="WAR19292.1"/>
    </source>
</evidence>
<proteinExistence type="predicted"/>
<gene>
    <name evidence="2" type="ORF">MAR_001130</name>
</gene>
<dbReference type="Proteomes" id="UP001164746">
    <property type="component" value="Chromosome 11"/>
</dbReference>
<accession>A0ABY7FCF5</accession>
<keyword evidence="3" id="KW-1185">Reference proteome</keyword>
<dbReference type="EMBL" id="CP111022">
    <property type="protein sequence ID" value="WAR19292.1"/>
    <property type="molecule type" value="Genomic_DNA"/>
</dbReference>
<name>A0ABY7FCF5_MYAAR</name>
<feature type="compositionally biased region" description="Basic and acidic residues" evidence="1">
    <location>
        <begin position="9"/>
        <end position="22"/>
    </location>
</feature>
<sequence length="67" mass="7476">MTLPGRKASQKDTALHWGGKKDPKGFAIKFYGFKVTQTYPAEQPAEAESSKMVYDGVKRSRITQSPK</sequence>